<evidence type="ECO:0000313" key="1">
    <source>
        <dbReference type="EMBL" id="TGO43892.1"/>
    </source>
</evidence>
<keyword evidence="2" id="KW-1185">Reference proteome</keyword>
<name>A0A4Z1H8X7_9HELO</name>
<accession>A0A4Z1H8X7</accession>
<dbReference type="EMBL" id="PQXM01002982">
    <property type="protein sequence ID" value="TGO43892.1"/>
    <property type="molecule type" value="Genomic_DNA"/>
</dbReference>
<dbReference type="Proteomes" id="UP000297229">
    <property type="component" value="Unassembled WGS sequence"/>
</dbReference>
<comment type="caution">
    <text evidence="1">The sequence shown here is derived from an EMBL/GenBank/DDBJ whole genome shotgun (WGS) entry which is preliminary data.</text>
</comment>
<organism evidence="1 2">
    <name type="scientific">Botrytis elliptica</name>
    <dbReference type="NCBI Taxonomy" id="278938"/>
    <lineage>
        <taxon>Eukaryota</taxon>
        <taxon>Fungi</taxon>
        <taxon>Dikarya</taxon>
        <taxon>Ascomycota</taxon>
        <taxon>Pezizomycotina</taxon>
        <taxon>Leotiomycetes</taxon>
        <taxon>Helotiales</taxon>
        <taxon>Sclerotiniaceae</taxon>
        <taxon>Botrytis</taxon>
    </lineage>
</organism>
<dbReference type="AlphaFoldDB" id="A0A4Z1H8X7"/>
<protein>
    <submittedName>
        <fullName evidence="1">Uncharacterized protein</fullName>
    </submittedName>
</protein>
<gene>
    <name evidence="1" type="ORF">BELL_2984g00010</name>
</gene>
<evidence type="ECO:0000313" key="2">
    <source>
        <dbReference type="Proteomes" id="UP000297229"/>
    </source>
</evidence>
<sequence length="64" mass="7329">MSNLPDAIQAVFKQFNDEVRQLLKESKESGLPYGYKYCPEEENLNELEPQIVPLQCKLSAQNLS</sequence>
<reference evidence="1 2" key="1">
    <citation type="submission" date="2017-12" db="EMBL/GenBank/DDBJ databases">
        <title>Comparative genomics of Botrytis spp.</title>
        <authorList>
            <person name="Valero-Jimenez C.A."/>
            <person name="Tapia P."/>
            <person name="Veloso J."/>
            <person name="Silva-Moreno E."/>
            <person name="Staats M."/>
            <person name="Valdes J.H."/>
            <person name="Van Kan J.A.L."/>
        </authorList>
    </citation>
    <scope>NUCLEOTIDE SEQUENCE [LARGE SCALE GENOMIC DNA]</scope>
    <source>
        <strain evidence="1 2">Be9601</strain>
    </source>
</reference>
<proteinExistence type="predicted"/>